<comment type="caution">
    <text evidence="1">The sequence shown here is derived from an EMBL/GenBank/DDBJ whole genome shotgun (WGS) entry which is preliminary data.</text>
</comment>
<evidence type="ECO:0000313" key="2">
    <source>
        <dbReference type="Proteomes" id="UP000607653"/>
    </source>
</evidence>
<evidence type="ECO:0000313" key="1">
    <source>
        <dbReference type="EMBL" id="DAD37961.1"/>
    </source>
</evidence>
<gene>
    <name evidence="1" type="ORF">HUJ06_008602</name>
</gene>
<keyword evidence="2" id="KW-1185">Reference proteome</keyword>
<protein>
    <submittedName>
        <fullName evidence="1">Uncharacterized protein</fullName>
    </submittedName>
</protein>
<organism evidence="1 2">
    <name type="scientific">Nelumbo nucifera</name>
    <name type="common">Sacred lotus</name>
    <dbReference type="NCBI Taxonomy" id="4432"/>
    <lineage>
        <taxon>Eukaryota</taxon>
        <taxon>Viridiplantae</taxon>
        <taxon>Streptophyta</taxon>
        <taxon>Embryophyta</taxon>
        <taxon>Tracheophyta</taxon>
        <taxon>Spermatophyta</taxon>
        <taxon>Magnoliopsida</taxon>
        <taxon>Proteales</taxon>
        <taxon>Nelumbonaceae</taxon>
        <taxon>Nelumbo</taxon>
    </lineage>
</organism>
<dbReference type="Proteomes" id="UP000607653">
    <property type="component" value="Unassembled WGS sequence"/>
</dbReference>
<name>A0A822Z2N3_NELNU</name>
<reference evidence="1 2" key="1">
    <citation type="journal article" date="2020" name="Mol. Biol. Evol.">
        <title>Distinct Expression and Methylation Patterns for Genes with Different Fates following a Single Whole-Genome Duplication in Flowering Plants.</title>
        <authorList>
            <person name="Shi T."/>
            <person name="Rahmani R.S."/>
            <person name="Gugger P.F."/>
            <person name="Wang M."/>
            <person name="Li H."/>
            <person name="Zhang Y."/>
            <person name="Li Z."/>
            <person name="Wang Q."/>
            <person name="Van de Peer Y."/>
            <person name="Marchal K."/>
            <person name="Chen J."/>
        </authorList>
    </citation>
    <scope>NUCLEOTIDE SEQUENCE [LARGE SCALE GENOMIC DNA]</scope>
    <source>
        <tissue evidence="1">Leaf</tissue>
    </source>
</reference>
<proteinExistence type="predicted"/>
<dbReference type="AlphaFoldDB" id="A0A822Z2N3"/>
<accession>A0A822Z2N3</accession>
<dbReference type="EMBL" id="DUZY01000004">
    <property type="protein sequence ID" value="DAD37961.1"/>
    <property type="molecule type" value="Genomic_DNA"/>
</dbReference>
<sequence>MAFATPRSATPRSEQYTVQRQCALDLQLPDLLQAEGRGFICRGEMKDERRTEERERETRETAVDSSTGNCVGAVVCDDDTKITATAAISNNNDKNKGILRFLK</sequence>